<evidence type="ECO:0000313" key="2">
    <source>
        <dbReference type="EMBL" id="KAF4695951.1"/>
    </source>
</evidence>
<protein>
    <submittedName>
        <fullName evidence="2">Uncharacterized protein</fullName>
    </submittedName>
</protein>
<organism evidence="2 3">
    <name type="scientific">Perkinsus olseni</name>
    <name type="common">Perkinsus atlanticus</name>
    <dbReference type="NCBI Taxonomy" id="32597"/>
    <lineage>
        <taxon>Eukaryota</taxon>
        <taxon>Sar</taxon>
        <taxon>Alveolata</taxon>
        <taxon>Perkinsozoa</taxon>
        <taxon>Perkinsea</taxon>
        <taxon>Perkinsida</taxon>
        <taxon>Perkinsidae</taxon>
        <taxon>Perkinsus</taxon>
    </lineage>
</organism>
<dbReference type="AlphaFoldDB" id="A0A7J6PKF4"/>
<gene>
    <name evidence="2" type="ORF">FOZ63_010250</name>
</gene>
<proteinExistence type="predicted"/>
<feature type="region of interest" description="Disordered" evidence="1">
    <location>
        <begin position="1"/>
        <end position="60"/>
    </location>
</feature>
<feature type="compositionally biased region" description="Polar residues" evidence="1">
    <location>
        <begin position="40"/>
        <end position="54"/>
    </location>
</feature>
<sequence length="196" mass="21409">MASPLVADRPPDRDNDSLPPHSVPWIDRDSRPSSEPSESVTIQPKNTAGTSTSPGDPGRRLLSRSITGFTKARDFARDMLPNILRGRSSSSSAISPFEFNEDDFTSVFSNRDNDYNSSRGSSVRADSIELMFGPHISDAPANFHVRNNRALAELMANGSGVSAADQLSLCTLVSSDKRTNFHNRVWPLQSLECVSI</sequence>
<keyword evidence="3" id="KW-1185">Reference proteome</keyword>
<reference evidence="2 3" key="1">
    <citation type="submission" date="2020-04" db="EMBL/GenBank/DDBJ databases">
        <title>Perkinsus olseni comparative genomics.</title>
        <authorList>
            <person name="Bogema D.R."/>
        </authorList>
    </citation>
    <scope>NUCLEOTIDE SEQUENCE [LARGE SCALE GENOMIC DNA]</scope>
    <source>
        <strain evidence="2 3">ATCC PRA-207</strain>
    </source>
</reference>
<evidence type="ECO:0000313" key="3">
    <source>
        <dbReference type="Proteomes" id="UP000553632"/>
    </source>
</evidence>
<dbReference type="EMBL" id="JABANO010039090">
    <property type="protein sequence ID" value="KAF4695951.1"/>
    <property type="molecule type" value="Genomic_DNA"/>
</dbReference>
<dbReference type="Proteomes" id="UP000553632">
    <property type="component" value="Unassembled WGS sequence"/>
</dbReference>
<evidence type="ECO:0000256" key="1">
    <source>
        <dbReference type="SAM" id="MobiDB-lite"/>
    </source>
</evidence>
<accession>A0A7J6PKF4</accession>
<name>A0A7J6PKF4_PEROL</name>
<comment type="caution">
    <text evidence="2">The sequence shown here is derived from an EMBL/GenBank/DDBJ whole genome shotgun (WGS) entry which is preliminary data.</text>
</comment>